<organism evidence="1 2">
    <name type="scientific">Solanum tuberosum</name>
    <name type="common">Potato</name>
    <dbReference type="NCBI Taxonomy" id="4113"/>
    <lineage>
        <taxon>Eukaryota</taxon>
        <taxon>Viridiplantae</taxon>
        <taxon>Streptophyta</taxon>
        <taxon>Embryophyta</taxon>
        <taxon>Tracheophyta</taxon>
        <taxon>Spermatophyta</taxon>
        <taxon>Magnoliopsida</taxon>
        <taxon>eudicotyledons</taxon>
        <taxon>Gunneridae</taxon>
        <taxon>Pentapetalae</taxon>
        <taxon>asterids</taxon>
        <taxon>lamiids</taxon>
        <taxon>Solanales</taxon>
        <taxon>Solanaceae</taxon>
        <taxon>Solanoideae</taxon>
        <taxon>Solaneae</taxon>
        <taxon>Solanum</taxon>
    </lineage>
</organism>
<sequence>MELEYYMNARHPNCGLKSLPHVDPYVKSMNLKKWSLFADWEKIFGKDRATGEFAKGQKILLKK</sequence>
<comment type="caution">
    <text evidence="1">The sequence shown here is derived from an EMBL/GenBank/DDBJ whole genome shotgun (WGS) entry which is preliminary data.</text>
</comment>
<dbReference type="Proteomes" id="UP000826656">
    <property type="component" value="Unassembled WGS sequence"/>
</dbReference>
<reference evidence="1 2" key="1">
    <citation type="journal article" date="2021" name="bioRxiv">
        <title>Chromosome-scale and haplotype-resolved genome assembly of a tetraploid potato cultivar.</title>
        <authorList>
            <person name="Sun H."/>
            <person name="Jiao W.-B."/>
            <person name="Krause K."/>
            <person name="Campoy J.A."/>
            <person name="Goel M."/>
            <person name="Folz-Donahue K."/>
            <person name="Kukat C."/>
            <person name="Huettel B."/>
            <person name="Schneeberger K."/>
        </authorList>
    </citation>
    <scope>NUCLEOTIDE SEQUENCE [LARGE SCALE GENOMIC DNA]</scope>
    <source>
        <strain evidence="1">SolTubOtavaFocal</strain>
        <tissue evidence="1">Leaves</tissue>
    </source>
</reference>
<evidence type="ECO:0000313" key="2">
    <source>
        <dbReference type="Proteomes" id="UP000826656"/>
    </source>
</evidence>
<name>A0ABQ7WQD5_SOLTU</name>
<keyword evidence="2" id="KW-1185">Reference proteome</keyword>
<protein>
    <submittedName>
        <fullName evidence="1">Uncharacterized protein</fullName>
    </submittedName>
</protein>
<dbReference type="EMBL" id="JAIVGD010000001">
    <property type="protein sequence ID" value="KAH0782951.1"/>
    <property type="molecule type" value="Genomic_DNA"/>
</dbReference>
<accession>A0ABQ7WQD5</accession>
<proteinExistence type="predicted"/>
<evidence type="ECO:0000313" key="1">
    <source>
        <dbReference type="EMBL" id="KAH0782951.1"/>
    </source>
</evidence>
<gene>
    <name evidence="1" type="ORF">KY290_002549</name>
</gene>